<evidence type="ECO:0000256" key="1">
    <source>
        <dbReference type="SAM" id="Phobius"/>
    </source>
</evidence>
<keyword evidence="1" id="KW-0472">Membrane</keyword>
<gene>
    <name evidence="2" type="ORF">A2610_00255</name>
</gene>
<organism evidence="2 3">
    <name type="scientific">Candidatus Wolfebacteria bacterium RIFOXYD1_FULL_48_65</name>
    <dbReference type="NCBI Taxonomy" id="1802561"/>
    <lineage>
        <taxon>Bacteria</taxon>
        <taxon>Candidatus Wolfeibacteriota</taxon>
    </lineage>
</organism>
<dbReference type="Proteomes" id="UP000179057">
    <property type="component" value="Unassembled WGS sequence"/>
</dbReference>
<reference evidence="2 3" key="1">
    <citation type="journal article" date="2016" name="Nat. Commun.">
        <title>Thousands of microbial genomes shed light on interconnected biogeochemical processes in an aquifer system.</title>
        <authorList>
            <person name="Anantharaman K."/>
            <person name="Brown C.T."/>
            <person name="Hug L.A."/>
            <person name="Sharon I."/>
            <person name="Castelle C.J."/>
            <person name="Probst A.J."/>
            <person name="Thomas B.C."/>
            <person name="Singh A."/>
            <person name="Wilkins M.J."/>
            <person name="Karaoz U."/>
            <person name="Brodie E.L."/>
            <person name="Williams K.H."/>
            <person name="Hubbard S.S."/>
            <person name="Banfield J.F."/>
        </authorList>
    </citation>
    <scope>NUCLEOTIDE SEQUENCE [LARGE SCALE GENOMIC DNA]</scope>
</reference>
<sequence>MNSTLNKIFVSLLCGIAFSIPLIIILFFTKDYFADKELYCDLSASVGAERHYIYPILRDLGYEPTEGGNDIKNPIATKTRYNEGCGD</sequence>
<accession>A0A1F8E0X8</accession>
<name>A0A1F8E0X8_9BACT</name>
<feature type="transmembrane region" description="Helical" evidence="1">
    <location>
        <begin position="6"/>
        <end position="28"/>
    </location>
</feature>
<dbReference type="EMBL" id="MGIV01000023">
    <property type="protein sequence ID" value="OGM93665.1"/>
    <property type="molecule type" value="Genomic_DNA"/>
</dbReference>
<keyword evidence="1" id="KW-1133">Transmembrane helix</keyword>
<evidence type="ECO:0000313" key="2">
    <source>
        <dbReference type="EMBL" id="OGM93665.1"/>
    </source>
</evidence>
<keyword evidence="1" id="KW-0812">Transmembrane</keyword>
<proteinExistence type="predicted"/>
<evidence type="ECO:0000313" key="3">
    <source>
        <dbReference type="Proteomes" id="UP000179057"/>
    </source>
</evidence>
<dbReference type="AlphaFoldDB" id="A0A1F8E0X8"/>
<comment type="caution">
    <text evidence="2">The sequence shown here is derived from an EMBL/GenBank/DDBJ whole genome shotgun (WGS) entry which is preliminary data.</text>
</comment>
<protein>
    <submittedName>
        <fullName evidence="2">Uncharacterized protein</fullName>
    </submittedName>
</protein>